<dbReference type="InterPro" id="IPR016181">
    <property type="entry name" value="Acyl_CoA_acyltransferase"/>
</dbReference>
<dbReference type="EMBL" id="JAPDDS010000005">
    <property type="protein sequence ID" value="MCW1885140.1"/>
    <property type="molecule type" value="Genomic_DNA"/>
</dbReference>
<dbReference type="RefSeq" id="WP_264501097.1">
    <property type="nucleotide sequence ID" value="NZ_JAPDDS010000005.1"/>
</dbReference>
<comment type="caution">
    <text evidence="2">The sequence shown here is derived from an EMBL/GenBank/DDBJ whole genome shotgun (WGS) entry which is preliminary data.</text>
</comment>
<sequence length="144" mass="15895">MTLLPITRELEFDCKNYEAVSGIMMEVIESTLAQGTVPPWCGYLALTEGREVVGTCAFKGPPDESGEVELAWFTFPRYERRGHGTRMARMLVEVAENTGSGATLVAHTAPEKDASSRICEHAGFTCEGEVELPDDGPVWRWKRG</sequence>
<reference evidence="2 3" key="1">
    <citation type="submission" date="2022-10" db="EMBL/GenBank/DDBJ databases">
        <title>Luteolibacter flavescens strain MCCC 1K03193, whole genome shotgun sequencing project.</title>
        <authorList>
            <person name="Zhao G."/>
            <person name="Shen L."/>
        </authorList>
    </citation>
    <scope>NUCLEOTIDE SEQUENCE [LARGE SCALE GENOMIC DNA]</scope>
    <source>
        <strain evidence="2 3">MCCC 1K03193</strain>
    </source>
</reference>
<dbReference type="InterPro" id="IPR051531">
    <property type="entry name" value="N-acetyltransferase"/>
</dbReference>
<dbReference type="Proteomes" id="UP001207930">
    <property type="component" value="Unassembled WGS sequence"/>
</dbReference>
<evidence type="ECO:0000313" key="3">
    <source>
        <dbReference type="Proteomes" id="UP001207930"/>
    </source>
</evidence>
<keyword evidence="3" id="KW-1185">Reference proteome</keyword>
<evidence type="ECO:0000313" key="2">
    <source>
        <dbReference type="EMBL" id="MCW1885140.1"/>
    </source>
</evidence>
<gene>
    <name evidence="2" type="ORF">OKA04_10410</name>
</gene>
<dbReference type="PANTHER" id="PTHR43792:SF13">
    <property type="entry name" value="ACETYLTRANSFERASE"/>
    <property type="match status" value="1"/>
</dbReference>
<dbReference type="Pfam" id="PF13302">
    <property type="entry name" value="Acetyltransf_3"/>
    <property type="match status" value="1"/>
</dbReference>
<evidence type="ECO:0000259" key="1">
    <source>
        <dbReference type="PROSITE" id="PS51186"/>
    </source>
</evidence>
<proteinExistence type="predicted"/>
<dbReference type="PROSITE" id="PS51186">
    <property type="entry name" value="GNAT"/>
    <property type="match status" value="1"/>
</dbReference>
<dbReference type="InterPro" id="IPR000182">
    <property type="entry name" value="GNAT_dom"/>
</dbReference>
<dbReference type="Gene3D" id="3.40.630.30">
    <property type="match status" value="1"/>
</dbReference>
<dbReference type="PANTHER" id="PTHR43792">
    <property type="entry name" value="GNAT FAMILY, PUTATIVE (AFU_ORTHOLOGUE AFUA_3G00765)-RELATED-RELATED"/>
    <property type="match status" value="1"/>
</dbReference>
<feature type="domain" description="N-acetyltransferase" evidence="1">
    <location>
        <begin position="1"/>
        <end position="144"/>
    </location>
</feature>
<organism evidence="2 3">
    <name type="scientific">Luteolibacter flavescens</name>
    <dbReference type="NCBI Taxonomy" id="1859460"/>
    <lineage>
        <taxon>Bacteria</taxon>
        <taxon>Pseudomonadati</taxon>
        <taxon>Verrucomicrobiota</taxon>
        <taxon>Verrucomicrobiia</taxon>
        <taxon>Verrucomicrobiales</taxon>
        <taxon>Verrucomicrobiaceae</taxon>
        <taxon>Luteolibacter</taxon>
    </lineage>
</organism>
<dbReference type="CDD" id="cd04301">
    <property type="entry name" value="NAT_SF"/>
    <property type="match status" value="1"/>
</dbReference>
<accession>A0ABT3FNJ4</accession>
<protein>
    <submittedName>
        <fullName evidence="2">GNAT family N-acetyltransferase</fullName>
    </submittedName>
</protein>
<name>A0ABT3FNJ4_9BACT</name>
<dbReference type="SUPFAM" id="SSF55729">
    <property type="entry name" value="Acyl-CoA N-acyltransferases (Nat)"/>
    <property type="match status" value="1"/>
</dbReference>